<dbReference type="GO" id="GO:0015074">
    <property type="term" value="P:DNA integration"/>
    <property type="evidence" value="ECO:0007669"/>
    <property type="project" value="InterPro"/>
</dbReference>
<sequence length="355" mass="41500">MKKNAKQVLLLPQFKKFISASKTGRRTQPSGKRITKETVEQYTMASRLITEFELSTGKPLLITFINRASLRDQQKENRYWDAFYRQFRDFLYRDKKYYDAYAGAVFKIIKTFFNYLAKEKSLPVGNFHKRFRIPISNIAPIVLTPQQLRFLVLDQQFDKSLSRHLKRTKDIFVFGCTVGLRYSDLMRLKLKNIHHSQEGALLSIITQKTTTEVQIPLPDYALSILKTYKSKYGSNLLPCLSATNFDLQIKQIIQLAGWIHPLPKIRFREGKPIEIKRKNGQSFRFCDHMSAHTMRRTAITTLLMLGVPEMMVRRISGHAGGSKEFYRYVCLVQDYLNVEVRRAQQKLLTEIQLKK</sequence>
<organism evidence="3 4">
    <name type="scientific">Limnovirga soli</name>
    <dbReference type="NCBI Taxonomy" id="2656915"/>
    <lineage>
        <taxon>Bacteria</taxon>
        <taxon>Pseudomonadati</taxon>
        <taxon>Bacteroidota</taxon>
        <taxon>Chitinophagia</taxon>
        <taxon>Chitinophagales</taxon>
        <taxon>Chitinophagaceae</taxon>
        <taxon>Limnovirga</taxon>
    </lineage>
</organism>
<dbReference type="PANTHER" id="PTHR30349:SF64">
    <property type="entry name" value="PROPHAGE INTEGRASE INTD-RELATED"/>
    <property type="match status" value="1"/>
</dbReference>
<dbReference type="Gene3D" id="1.10.443.10">
    <property type="entry name" value="Intergrase catalytic core"/>
    <property type="match status" value="1"/>
</dbReference>
<evidence type="ECO:0000313" key="4">
    <source>
        <dbReference type="Proteomes" id="UP000598971"/>
    </source>
</evidence>
<reference evidence="3" key="1">
    <citation type="submission" date="2019-10" db="EMBL/GenBank/DDBJ databases">
        <title>Draft genome sequence of Panacibacter sp. KCS-6.</title>
        <authorList>
            <person name="Yim K.J."/>
        </authorList>
    </citation>
    <scope>NUCLEOTIDE SEQUENCE</scope>
    <source>
        <strain evidence="3">KCS-6</strain>
    </source>
</reference>
<dbReference type="EMBL" id="WHPF01000004">
    <property type="protein sequence ID" value="NNV55084.1"/>
    <property type="molecule type" value="Genomic_DNA"/>
</dbReference>
<feature type="domain" description="Tyr recombinase" evidence="2">
    <location>
        <begin position="146"/>
        <end position="341"/>
    </location>
</feature>
<dbReference type="SUPFAM" id="SSF56349">
    <property type="entry name" value="DNA breaking-rejoining enzymes"/>
    <property type="match status" value="1"/>
</dbReference>
<dbReference type="InterPro" id="IPR013762">
    <property type="entry name" value="Integrase-like_cat_sf"/>
</dbReference>
<dbReference type="InterPro" id="IPR011010">
    <property type="entry name" value="DNA_brk_join_enz"/>
</dbReference>
<comment type="caution">
    <text evidence="3">The sequence shown here is derived from an EMBL/GenBank/DDBJ whole genome shotgun (WGS) entry which is preliminary data.</text>
</comment>
<evidence type="ECO:0000256" key="1">
    <source>
        <dbReference type="ARBA" id="ARBA00023172"/>
    </source>
</evidence>
<accession>A0A8J8JU20</accession>
<dbReference type="Pfam" id="PF00589">
    <property type="entry name" value="Phage_integrase"/>
    <property type="match status" value="1"/>
</dbReference>
<dbReference type="InterPro" id="IPR050090">
    <property type="entry name" value="Tyrosine_recombinase_XerCD"/>
</dbReference>
<gene>
    <name evidence="3" type="ORF">GD597_06415</name>
</gene>
<dbReference type="InterPro" id="IPR002104">
    <property type="entry name" value="Integrase_catalytic"/>
</dbReference>
<protein>
    <submittedName>
        <fullName evidence="3">Tyrosine-type recombinase/integrase</fullName>
    </submittedName>
</protein>
<dbReference type="AlphaFoldDB" id="A0A8J8JU20"/>
<dbReference type="RefSeq" id="WP_171607015.1">
    <property type="nucleotide sequence ID" value="NZ_WHPF01000004.1"/>
</dbReference>
<keyword evidence="4" id="KW-1185">Reference proteome</keyword>
<evidence type="ECO:0000313" key="3">
    <source>
        <dbReference type="EMBL" id="NNV55084.1"/>
    </source>
</evidence>
<keyword evidence="1" id="KW-0233">DNA recombination</keyword>
<dbReference type="PROSITE" id="PS51898">
    <property type="entry name" value="TYR_RECOMBINASE"/>
    <property type="match status" value="1"/>
</dbReference>
<dbReference type="GO" id="GO:0006310">
    <property type="term" value="P:DNA recombination"/>
    <property type="evidence" value="ECO:0007669"/>
    <property type="project" value="UniProtKB-KW"/>
</dbReference>
<dbReference type="PANTHER" id="PTHR30349">
    <property type="entry name" value="PHAGE INTEGRASE-RELATED"/>
    <property type="match status" value="1"/>
</dbReference>
<name>A0A8J8JU20_9BACT</name>
<proteinExistence type="predicted"/>
<dbReference type="GO" id="GO:0003677">
    <property type="term" value="F:DNA binding"/>
    <property type="evidence" value="ECO:0007669"/>
    <property type="project" value="InterPro"/>
</dbReference>
<dbReference type="Proteomes" id="UP000598971">
    <property type="component" value="Unassembled WGS sequence"/>
</dbReference>
<evidence type="ECO:0000259" key="2">
    <source>
        <dbReference type="PROSITE" id="PS51898"/>
    </source>
</evidence>